<comment type="similarity">
    <text evidence="2">Belongs to the glycosyl hydrolase 3 family.</text>
</comment>
<dbReference type="SUPFAM" id="SSF52279">
    <property type="entry name" value="Beta-D-glucan exohydrolase, C-terminal domain"/>
    <property type="match status" value="1"/>
</dbReference>
<reference evidence="8 9" key="1">
    <citation type="journal article" date="2014" name="Genome Announc.">
        <title>Draft Genome Sequence of the Carrageenan-Degrading Bacterium Cellulophaga sp. Strain KL-A, Isolated from Decaying Marine Algae.</title>
        <authorList>
            <person name="Shan D."/>
            <person name="Ying J."/>
            <person name="Li X."/>
            <person name="Gao Z."/>
            <person name="Wei G."/>
            <person name="Shao Z."/>
        </authorList>
    </citation>
    <scope>NUCLEOTIDE SEQUENCE [LARGE SCALE GENOMIC DNA]</scope>
    <source>
        <strain evidence="8 9">KL-A</strain>
    </source>
</reference>
<evidence type="ECO:0000256" key="1">
    <source>
        <dbReference type="ARBA" id="ARBA00001231"/>
    </source>
</evidence>
<accession>A0ABN0RMA2</accession>
<keyword evidence="5" id="KW-0326">Glycosidase</keyword>
<evidence type="ECO:0000313" key="8">
    <source>
        <dbReference type="EMBL" id="EWH12928.1"/>
    </source>
</evidence>
<dbReference type="EMBL" id="ARZX01000016">
    <property type="protein sequence ID" value="EWH12928.1"/>
    <property type="molecule type" value="Genomic_DNA"/>
</dbReference>
<evidence type="ECO:0000259" key="6">
    <source>
        <dbReference type="Pfam" id="PF00144"/>
    </source>
</evidence>
<keyword evidence="9" id="KW-1185">Reference proteome</keyword>
<proteinExistence type="inferred from homology"/>
<sequence length="979" mass="109220">MKTKIVTTFLLTLLLGIAVKGQEKVTSPEFLKYTNSKWVDSVMKSLTPKERIGQLMFVAAYSNKGIEHEKEILETIQKWNIGGLVFFQGDPVTQVKQMNSYQKQAKTPLLGAIDAEWGLGMRLDSTISYPYQMALGAIQNNNLIYKMGTEVARQIKNTGLHLNFAPVADVNNNPDNPVINYRSFGEDKYKVAQKSIAYMQGMQNAGLLTTAKHFPGHGDTNTDSHYKLPQINHSLERLNNLELYPFKELINAGLNGVMVAHLNIPALDASEKPSTLSKAIVTDLLQNKLGFSGLIITDAMRMKGVTNNNKPGIVDKEAVQAGNDVLELTQNVAKAITEIENAVKNNSILQADIDNRVRKILAAKQWAGLHNYKPTPNNNLVHNLNNANAKLLKRQLVEASLTVLKNDDDVVPLQKLDTLNIMSISIGDSLTTKFQKTLGLYNNVKHFNIGNDINPATIDKLKKAINNHNLILLGVHDSSAFPKNKISFSNTLLKFIEGLPFNKTVVTYFKNPYSIAKIKNIENAKSLILTYQDSKTTQDIAAQLIFGGASANGKLPVSIGSKFKAGAGLTTAKKIRFKYTLPEDAGLNSKTLNSRIDSLIQQAISNKAIPGAQVLIAKNGKVVLHKAYGTHTYSDTTKVKLSNVYDIASVTKISSALPALMHLQDANKFSTEKTIDDYLPYFKGSNKAGIPFREILTHQAGFSPWIPYWQNTLRKNGSYKWHTIKRDSSARFPIKITSNMWLNRNYKKKVFKAIKKSPVSDVKKYKYSGLVFYLLPTIVEEITSTNFVDYINANFYDKLGATTLTYNPEQKFSHSKIIPTENDFLFRHSTIHGTVHDEGAAMMGGISANAGLFSNANDLAKLMQMYLDMGTYGNEEFISKNTLKQYTSVQFPDNNNHRGIGFDKPYLIYKGENSNTAKDASKESFGHTGFTGTMVWMDPKENVLFVFLSNRVTPTRENRTLYKLNTRTKIQQVIYDAIK</sequence>
<evidence type="ECO:0000256" key="2">
    <source>
        <dbReference type="ARBA" id="ARBA00005336"/>
    </source>
</evidence>
<dbReference type="PRINTS" id="PR00133">
    <property type="entry name" value="GLHYDRLASE3"/>
</dbReference>
<dbReference type="InterPro" id="IPR012338">
    <property type="entry name" value="Beta-lactam/transpept-like"/>
</dbReference>
<dbReference type="Proteomes" id="UP000019275">
    <property type="component" value="Unassembled WGS sequence"/>
</dbReference>
<dbReference type="PANTHER" id="PTHR30480:SF13">
    <property type="entry name" value="BETA-HEXOSAMINIDASE"/>
    <property type="match status" value="1"/>
</dbReference>
<dbReference type="Gene3D" id="3.40.710.10">
    <property type="entry name" value="DD-peptidase/beta-lactamase superfamily"/>
    <property type="match status" value="1"/>
</dbReference>
<dbReference type="InterPro" id="IPR050226">
    <property type="entry name" value="NagZ_Beta-hexosaminidase"/>
</dbReference>
<evidence type="ECO:0000313" key="9">
    <source>
        <dbReference type="Proteomes" id="UP000019275"/>
    </source>
</evidence>
<evidence type="ECO:0000256" key="4">
    <source>
        <dbReference type="ARBA" id="ARBA00022801"/>
    </source>
</evidence>
<dbReference type="InterPro" id="IPR017853">
    <property type="entry name" value="GH"/>
</dbReference>
<dbReference type="SUPFAM" id="SSF56601">
    <property type="entry name" value="beta-lactamase/transpeptidase-like"/>
    <property type="match status" value="1"/>
</dbReference>
<dbReference type="RefSeq" id="WP_034646192.1">
    <property type="nucleotide sequence ID" value="NZ_ARZX01000016.1"/>
</dbReference>
<organism evidence="8 9">
    <name type="scientific">Cellulophaga geojensis KL-A</name>
    <dbReference type="NCBI Taxonomy" id="1328323"/>
    <lineage>
        <taxon>Bacteria</taxon>
        <taxon>Pseudomonadati</taxon>
        <taxon>Bacteroidota</taxon>
        <taxon>Flavobacteriia</taxon>
        <taxon>Flavobacteriales</taxon>
        <taxon>Flavobacteriaceae</taxon>
        <taxon>Cellulophaga</taxon>
    </lineage>
</organism>
<dbReference type="InterPro" id="IPR036962">
    <property type="entry name" value="Glyco_hydro_3_N_sf"/>
</dbReference>
<gene>
    <name evidence="8" type="ORF">KLA_12272</name>
</gene>
<dbReference type="Gene3D" id="3.40.50.1700">
    <property type="entry name" value="Glycoside hydrolase family 3 C-terminal domain"/>
    <property type="match status" value="1"/>
</dbReference>
<dbReference type="InterPro" id="IPR001466">
    <property type="entry name" value="Beta-lactam-related"/>
</dbReference>
<comment type="caution">
    <text evidence="8">The sequence shown here is derived from an EMBL/GenBank/DDBJ whole genome shotgun (WGS) entry which is preliminary data.</text>
</comment>
<evidence type="ECO:0000256" key="5">
    <source>
        <dbReference type="ARBA" id="ARBA00023295"/>
    </source>
</evidence>
<dbReference type="InterPro" id="IPR001764">
    <property type="entry name" value="Glyco_hydro_3_N"/>
</dbReference>
<feature type="domain" description="Glycoside hydrolase family 3 N-terminal" evidence="7">
    <location>
        <begin position="49"/>
        <end position="362"/>
    </location>
</feature>
<dbReference type="PANTHER" id="PTHR30480">
    <property type="entry name" value="BETA-HEXOSAMINIDASE-RELATED"/>
    <property type="match status" value="1"/>
</dbReference>
<evidence type="ECO:0000256" key="3">
    <source>
        <dbReference type="ARBA" id="ARBA00012663"/>
    </source>
</evidence>
<feature type="domain" description="Beta-lactamase-related" evidence="6">
    <location>
        <begin position="596"/>
        <end position="960"/>
    </location>
</feature>
<evidence type="ECO:0000259" key="7">
    <source>
        <dbReference type="Pfam" id="PF00933"/>
    </source>
</evidence>
<name>A0ABN0RMA2_9FLAO</name>
<dbReference type="SUPFAM" id="SSF51445">
    <property type="entry name" value="(Trans)glycosidases"/>
    <property type="match status" value="1"/>
</dbReference>
<protein>
    <recommendedName>
        <fullName evidence="3">beta-N-acetylhexosaminidase</fullName>
        <ecNumber evidence="3">3.2.1.52</ecNumber>
    </recommendedName>
</protein>
<dbReference type="EC" id="3.2.1.52" evidence="3"/>
<dbReference type="Gene3D" id="3.20.20.300">
    <property type="entry name" value="Glycoside hydrolase, family 3, N-terminal domain"/>
    <property type="match status" value="1"/>
</dbReference>
<keyword evidence="4" id="KW-0378">Hydrolase</keyword>
<dbReference type="Pfam" id="PF00933">
    <property type="entry name" value="Glyco_hydro_3"/>
    <property type="match status" value="1"/>
</dbReference>
<dbReference type="Pfam" id="PF00144">
    <property type="entry name" value="Beta-lactamase"/>
    <property type="match status" value="1"/>
</dbReference>
<dbReference type="InterPro" id="IPR036881">
    <property type="entry name" value="Glyco_hydro_3_C_sf"/>
</dbReference>
<comment type="catalytic activity">
    <reaction evidence="1">
        <text>Hydrolysis of terminal non-reducing N-acetyl-D-hexosamine residues in N-acetyl-beta-D-hexosaminides.</text>
        <dbReference type="EC" id="3.2.1.52"/>
    </reaction>
</comment>